<dbReference type="AlphaFoldDB" id="A0A662D0B6"/>
<organism evidence="2 3">
    <name type="scientific">Aerophobetes bacterium</name>
    <dbReference type="NCBI Taxonomy" id="2030807"/>
    <lineage>
        <taxon>Bacteria</taxon>
        <taxon>Candidatus Aerophobota</taxon>
    </lineage>
</organism>
<accession>A0A662D0B6</accession>
<name>A0A662D0B6_UNCAE</name>
<feature type="domain" description="Transposase DDE" evidence="1">
    <location>
        <begin position="117"/>
        <end position="194"/>
    </location>
</feature>
<comment type="caution">
    <text evidence="2">The sequence shown here is derived from an EMBL/GenBank/DDBJ whole genome shotgun (WGS) entry which is preliminary data.</text>
</comment>
<evidence type="ECO:0000259" key="1">
    <source>
        <dbReference type="Pfam" id="PF13701"/>
    </source>
</evidence>
<evidence type="ECO:0000313" key="2">
    <source>
        <dbReference type="EMBL" id="RLE07818.1"/>
    </source>
</evidence>
<dbReference type="InterPro" id="IPR025668">
    <property type="entry name" value="Tnp_DDE_dom"/>
</dbReference>
<protein>
    <recommendedName>
        <fullName evidence="1">Transposase DDE domain-containing protein</fullName>
    </recommendedName>
</protein>
<proteinExistence type="predicted"/>
<sequence length="207" mass="24608">MKEIVIVYPVSKGCVKSVTAKLEQPISIIRVDGDYFSADTLDWTISKDYQIVTTERYNWIISQKPKIDSDKWMEYDPDTRLYDLGRIKIISTIENVFRTILVDKKQHPFGKKRTKRKHIRYTVIENLAIELSAPALYEFYHGRQTIENFFKESKNPFNSGKMPSQRFRANEAYLQFVAIAYNCYCWFKKNFFHQHGKTTLWKPRELN</sequence>
<gene>
    <name evidence="2" type="ORF">DRZ78_02305</name>
</gene>
<dbReference type="EMBL" id="QMPY01000065">
    <property type="protein sequence ID" value="RLE07818.1"/>
    <property type="molecule type" value="Genomic_DNA"/>
</dbReference>
<reference evidence="2 3" key="1">
    <citation type="submission" date="2018-06" db="EMBL/GenBank/DDBJ databases">
        <title>Extensive metabolic versatility and redundancy in microbially diverse, dynamic hydrothermal sediments.</title>
        <authorList>
            <person name="Dombrowski N."/>
            <person name="Teske A."/>
            <person name="Baker B.J."/>
        </authorList>
    </citation>
    <scope>NUCLEOTIDE SEQUENCE [LARGE SCALE GENOMIC DNA]</scope>
    <source>
        <strain evidence="2">B7_G13</strain>
    </source>
</reference>
<evidence type="ECO:0000313" key="3">
    <source>
        <dbReference type="Proteomes" id="UP000277457"/>
    </source>
</evidence>
<dbReference type="Pfam" id="PF13701">
    <property type="entry name" value="DDE_Tnp_1_4"/>
    <property type="match status" value="1"/>
</dbReference>
<dbReference type="Proteomes" id="UP000277457">
    <property type="component" value="Unassembled WGS sequence"/>
</dbReference>